<dbReference type="Pfam" id="PF07883">
    <property type="entry name" value="Cupin_2"/>
    <property type="match status" value="1"/>
</dbReference>
<evidence type="ECO:0000313" key="2">
    <source>
        <dbReference type="EMBL" id="MFC4527503.1"/>
    </source>
</evidence>
<dbReference type="InterPro" id="IPR014710">
    <property type="entry name" value="RmlC-like_jellyroll"/>
</dbReference>
<protein>
    <submittedName>
        <fullName evidence="2">Cupin domain-containing protein</fullName>
    </submittedName>
</protein>
<accession>A0ABV9C3I8</accession>
<proteinExistence type="predicted"/>
<evidence type="ECO:0000259" key="1">
    <source>
        <dbReference type="Pfam" id="PF07883"/>
    </source>
</evidence>
<evidence type="ECO:0000313" key="3">
    <source>
        <dbReference type="Proteomes" id="UP001595961"/>
    </source>
</evidence>
<dbReference type="RefSeq" id="WP_266150182.1">
    <property type="nucleotide sequence ID" value="NZ_CP064028.1"/>
</dbReference>
<dbReference type="SUPFAM" id="SSF51182">
    <property type="entry name" value="RmlC-like cupins"/>
    <property type="match status" value="1"/>
</dbReference>
<dbReference type="InterPro" id="IPR011051">
    <property type="entry name" value="RmlC_Cupin_sf"/>
</dbReference>
<keyword evidence="3" id="KW-1185">Reference proteome</keyword>
<name>A0ABV9C3I8_9GAMM</name>
<organism evidence="2 3">
    <name type="scientific">Dyella halodurans</name>
    <dbReference type="NCBI Taxonomy" id="1920171"/>
    <lineage>
        <taxon>Bacteria</taxon>
        <taxon>Pseudomonadati</taxon>
        <taxon>Pseudomonadota</taxon>
        <taxon>Gammaproteobacteria</taxon>
        <taxon>Lysobacterales</taxon>
        <taxon>Rhodanobacteraceae</taxon>
        <taxon>Dyella</taxon>
    </lineage>
</organism>
<reference evidence="3" key="1">
    <citation type="journal article" date="2019" name="Int. J. Syst. Evol. Microbiol.">
        <title>The Global Catalogue of Microorganisms (GCM) 10K type strain sequencing project: providing services to taxonomists for standard genome sequencing and annotation.</title>
        <authorList>
            <consortium name="The Broad Institute Genomics Platform"/>
            <consortium name="The Broad Institute Genome Sequencing Center for Infectious Disease"/>
            <person name="Wu L."/>
            <person name="Ma J."/>
        </authorList>
    </citation>
    <scope>NUCLEOTIDE SEQUENCE [LARGE SCALE GENOMIC DNA]</scope>
    <source>
        <strain evidence="3">CCM 4481</strain>
    </source>
</reference>
<dbReference type="Gene3D" id="2.60.120.10">
    <property type="entry name" value="Jelly Rolls"/>
    <property type="match status" value="1"/>
</dbReference>
<comment type="caution">
    <text evidence="2">The sequence shown here is derived from an EMBL/GenBank/DDBJ whole genome shotgun (WGS) entry which is preliminary data.</text>
</comment>
<dbReference type="InterPro" id="IPR013096">
    <property type="entry name" value="Cupin_2"/>
</dbReference>
<sequence>MAQDMATVSPSTTKVLIDKPDVRVMEVNVKPGEAIPMHSHPENVVYFVTGGKIKTTTSDGKVTETTRKPGEVLWSAPITHSNENVGTTAEKVIVIELKSAK</sequence>
<feature type="domain" description="Cupin type-2" evidence="1">
    <location>
        <begin position="26"/>
        <end position="95"/>
    </location>
</feature>
<gene>
    <name evidence="2" type="ORF">ACFO5W_12735</name>
</gene>
<dbReference type="EMBL" id="JBHSGA010000017">
    <property type="protein sequence ID" value="MFC4527503.1"/>
    <property type="molecule type" value="Genomic_DNA"/>
</dbReference>
<dbReference type="Proteomes" id="UP001595961">
    <property type="component" value="Unassembled WGS sequence"/>
</dbReference>